<accession>A0A849IJT8</accession>
<sequence>MTNQEDRLAHARREFRKFRIVHPRLERIRREIEIMREVGRANRQEWIEKGRKGKRTPHKFLPIIGPSGSGKSTCIEHYIETTPAVSRRNDDLRPMLHVTLSAQARVKTLASDILEAYGDPDFEEGTAAKLMRRAANHSDVGETDLIVLDEIHHTINTDGTGVETGGKGGKTAWSVTETIKRWLIRGTCPLILIGTEEAKPLLLKNPQFKNRCLEPIFLNPLDVSLKEELGMFLDHCAGFDLKLVEHGIMKSCSGLVAGDIPSCMYDVSGGVIGIASNVFEVACERAIRRGARKISRDDLDEAVQNWAIPLGITDHNPFRNGVRTRSAK</sequence>
<feature type="domain" description="ORC1/DEAH AAA+ ATPase" evidence="1">
    <location>
        <begin position="58"/>
        <end position="202"/>
    </location>
</feature>
<dbReference type="InterPro" id="IPR049945">
    <property type="entry name" value="AAA_22"/>
</dbReference>
<dbReference type="SUPFAM" id="SSF52540">
    <property type="entry name" value="P-loop containing nucleoside triphosphate hydrolases"/>
    <property type="match status" value="1"/>
</dbReference>
<evidence type="ECO:0000313" key="3">
    <source>
        <dbReference type="Proteomes" id="UP000564885"/>
    </source>
</evidence>
<dbReference type="GO" id="GO:0016887">
    <property type="term" value="F:ATP hydrolysis activity"/>
    <property type="evidence" value="ECO:0007669"/>
    <property type="project" value="InterPro"/>
</dbReference>
<dbReference type="Proteomes" id="UP000564885">
    <property type="component" value="Unassembled WGS sequence"/>
</dbReference>
<gene>
    <name evidence="2" type="ORF">HJG44_17700</name>
</gene>
<protein>
    <submittedName>
        <fullName evidence="2">AAA family ATPase</fullName>
    </submittedName>
</protein>
<keyword evidence="3" id="KW-1185">Reference proteome</keyword>
<dbReference type="EMBL" id="JABEPP010000005">
    <property type="protein sequence ID" value="NNM74203.1"/>
    <property type="molecule type" value="Genomic_DNA"/>
</dbReference>
<organism evidence="2 3">
    <name type="scientific">Enterovirga aerilata</name>
    <dbReference type="NCBI Taxonomy" id="2730920"/>
    <lineage>
        <taxon>Bacteria</taxon>
        <taxon>Pseudomonadati</taxon>
        <taxon>Pseudomonadota</taxon>
        <taxon>Alphaproteobacteria</taxon>
        <taxon>Hyphomicrobiales</taxon>
        <taxon>Methylobacteriaceae</taxon>
        <taxon>Enterovirga</taxon>
    </lineage>
</organism>
<comment type="caution">
    <text evidence="2">The sequence shown here is derived from an EMBL/GenBank/DDBJ whole genome shotgun (WGS) entry which is preliminary data.</text>
</comment>
<evidence type="ECO:0000259" key="1">
    <source>
        <dbReference type="Pfam" id="PF13401"/>
    </source>
</evidence>
<dbReference type="RefSeq" id="WP_171219664.1">
    <property type="nucleotide sequence ID" value="NZ_JABEPP010000005.1"/>
</dbReference>
<dbReference type="InterPro" id="IPR027417">
    <property type="entry name" value="P-loop_NTPase"/>
</dbReference>
<proteinExistence type="predicted"/>
<evidence type="ECO:0000313" key="2">
    <source>
        <dbReference type="EMBL" id="NNM74203.1"/>
    </source>
</evidence>
<dbReference type="CDD" id="cd00882">
    <property type="entry name" value="Ras_like_GTPase"/>
    <property type="match status" value="1"/>
</dbReference>
<reference evidence="2 3" key="1">
    <citation type="submission" date="2020-04" db="EMBL/GenBank/DDBJ databases">
        <title>Enterovirga sp. isolate from soil.</title>
        <authorList>
            <person name="Chea S."/>
            <person name="Kim D.-U."/>
        </authorList>
    </citation>
    <scope>NUCLEOTIDE SEQUENCE [LARGE SCALE GENOMIC DNA]</scope>
    <source>
        <strain evidence="2 3">DB1703</strain>
    </source>
</reference>
<dbReference type="AlphaFoldDB" id="A0A849IJT8"/>
<dbReference type="Gene3D" id="3.40.50.300">
    <property type="entry name" value="P-loop containing nucleotide triphosphate hydrolases"/>
    <property type="match status" value="1"/>
</dbReference>
<name>A0A849IJT8_9HYPH</name>
<dbReference type="Pfam" id="PF13401">
    <property type="entry name" value="AAA_22"/>
    <property type="match status" value="1"/>
</dbReference>